<dbReference type="PANTHER" id="PTHR32089">
    <property type="entry name" value="METHYL-ACCEPTING CHEMOTAXIS PROTEIN MCPB"/>
    <property type="match status" value="1"/>
</dbReference>
<dbReference type="PROSITE" id="PS50111">
    <property type="entry name" value="CHEMOTAXIS_TRANSDUC_2"/>
    <property type="match status" value="1"/>
</dbReference>
<keyword evidence="5" id="KW-1133">Transmembrane helix</keyword>
<evidence type="ECO:0000256" key="2">
    <source>
        <dbReference type="ARBA" id="ARBA00029447"/>
    </source>
</evidence>
<name>A0A1H3LDT3_9FIRM</name>
<accession>A0A1H3LDT3</accession>
<dbReference type="EMBL" id="FNPV01000003">
    <property type="protein sequence ID" value="SDY62563.1"/>
    <property type="molecule type" value="Genomic_DNA"/>
</dbReference>
<keyword evidence="1 3" id="KW-0807">Transducer</keyword>
<dbReference type="STRING" id="159292.SAMN05192546_103176"/>
<dbReference type="GO" id="GO:0016020">
    <property type="term" value="C:membrane"/>
    <property type="evidence" value="ECO:0007669"/>
    <property type="project" value="InterPro"/>
</dbReference>
<dbReference type="Pfam" id="PF00015">
    <property type="entry name" value="MCPsignal"/>
    <property type="match status" value="1"/>
</dbReference>
<proteinExistence type="inferred from homology"/>
<dbReference type="InterPro" id="IPR029151">
    <property type="entry name" value="Sensor-like_sf"/>
</dbReference>
<keyword evidence="5" id="KW-0812">Transmembrane</keyword>
<evidence type="ECO:0000256" key="3">
    <source>
        <dbReference type="PROSITE-ProRule" id="PRU00284"/>
    </source>
</evidence>
<evidence type="ECO:0000256" key="1">
    <source>
        <dbReference type="ARBA" id="ARBA00023224"/>
    </source>
</evidence>
<dbReference type="SMART" id="SM00304">
    <property type="entry name" value="HAMP"/>
    <property type="match status" value="1"/>
</dbReference>
<evidence type="ECO:0000313" key="8">
    <source>
        <dbReference type="EMBL" id="SDY62563.1"/>
    </source>
</evidence>
<evidence type="ECO:0000259" key="6">
    <source>
        <dbReference type="PROSITE" id="PS50111"/>
    </source>
</evidence>
<sequence>MKLRTKFISGIGISIVVAMLALTIAINHRVGEMIDSVESDYNQLLESAVYAQMDAQLDSARMSVLTIANNTRIQALFAERDREQLSEELMPVYEILKDEVAQIQFHLPNSDSFLRLHMPENYGDSLRDFRFTVNEANEKKEIVEGLEEGRGGYGFRVVVPMFYQGRHTGSVEYGSDFGTRFLQDLKEDYGGDYFIYSLTDDSVSWVEGQEESFLASTASSDEWQPELSYRDNLEAGETVSLRSESEKESILMIPYYDYQGNVGGYIKVVTDRSTILGYYQQIYRVSYIISASVAILLALAMFLLLRKSILRPLQDLRESIQKVETGDFTVACKKHSRDEIGQLADSFNHMVETVREIIGNVKKASEAVSKSSRSLTETSDQNTRASEEVAKAVEDIASGATDQAERTEEGSAKAALLGEQIEGNTKLMEALKNSSREVFLSIQEGIQEIRNISESYETTDQAMQEVHQGIQQTDESAEKISQASHVITAIAEQTNLLALNAAIEAARAGEAGKGFAVVAEEIRELAEQSSRSTRQIDEVVNELNQNSRSAVERIEKGFEDLAKLQEAVKKSKAVYERIDVATEANQQNRSHLDNSMKEMESMKTDIMDTLQSLAAIAQENSASTEEVSASVEEQTASIAEVSNASDHLQNLSIQLYEMVQRFKV</sequence>
<evidence type="ECO:0000256" key="5">
    <source>
        <dbReference type="SAM" id="Phobius"/>
    </source>
</evidence>
<reference evidence="8 9" key="1">
    <citation type="submission" date="2016-10" db="EMBL/GenBank/DDBJ databases">
        <authorList>
            <person name="de Groot N.N."/>
        </authorList>
    </citation>
    <scope>NUCLEOTIDE SEQUENCE [LARGE SCALE GENOMIC DNA]</scope>
    <source>
        <strain evidence="8 9">APO</strain>
    </source>
</reference>
<feature type="domain" description="HAMP" evidence="7">
    <location>
        <begin position="307"/>
        <end position="359"/>
    </location>
</feature>
<dbReference type="Gene3D" id="1.10.287.950">
    <property type="entry name" value="Methyl-accepting chemotaxis protein"/>
    <property type="match status" value="1"/>
</dbReference>
<evidence type="ECO:0000259" key="7">
    <source>
        <dbReference type="PROSITE" id="PS50885"/>
    </source>
</evidence>
<comment type="similarity">
    <text evidence="2">Belongs to the methyl-accepting chemotaxis (MCP) protein family.</text>
</comment>
<dbReference type="GO" id="GO:0007165">
    <property type="term" value="P:signal transduction"/>
    <property type="evidence" value="ECO:0007669"/>
    <property type="project" value="UniProtKB-KW"/>
</dbReference>
<dbReference type="SUPFAM" id="SSF103190">
    <property type="entry name" value="Sensory domain-like"/>
    <property type="match status" value="1"/>
</dbReference>
<dbReference type="AlphaFoldDB" id="A0A1H3LDT3"/>
<dbReference type="Pfam" id="PF00672">
    <property type="entry name" value="HAMP"/>
    <property type="match status" value="1"/>
</dbReference>
<dbReference type="RefSeq" id="WP_176968267.1">
    <property type="nucleotide sequence ID" value="NZ_FNPV01000003.1"/>
</dbReference>
<keyword evidence="5" id="KW-0472">Membrane</keyword>
<dbReference type="InterPro" id="IPR029150">
    <property type="entry name" value="dCache_3"/>
</dbReference>
<dbReference type="Pfam" id="PF14827">
    <property type="entry name" value="dCache_3"/>
    <property type="match status" value="1"/>
</dbReference>
<dbReference type="PANTHER" id="PTHR32089:SF112">
    <property type="entry name" value="LYSOZYME-LIKE PROTEIN-RELATED"/>
    <property type="match status" value="1"/>
</dbReference>
<protein>
    <submittedName>
        <fullName evidence="8">Methyl-accepting chemotaxis protein</fullName>
    </submittedName>
</protein>
<dbReference type="SMART" id="SM00283">
    <property type="entry name" value="MA"/>
    <property type="match status" value="1"/>
</dbReference>
<evidence type="ECO:0000256" key="4">
    <source>
        <dbReference type="SAM" id="MobiDB-lite"/>
    </source>
</evidence>
<feature type="transmembrane region" description="Helical" evidence="5">
    <location>
        <begin position="285"/>
        <end position="305"/>
    </location>
</feature>
<dbReference type="SUPFAM" id="SSF58104">
    <property type="entry name" value="Methyl-accepting chemotaxis protein (MCP) signaling domain"/>
    <property type="match status" value="1"/>
</dbReference>
<feature type="transmembrane region" description="Helical" evidence="5">
    <location>
        <begin position="7"/>
        <end position="26"/>
    </location>
</feature>
<feature type="compositionally biased region" description="Polar residues" evidence="4">
    <location>
        <begin position="375"/>
        <end position="384"/>
    </location>
</feature>
<dbReference type="Proteomes" id="UP000199230">
    <property type="component" value="Unassembled WGS sequence"/>
</dbReference>
<feature type="domain" description="Methyl-accepting transducer" evidence="6">
    <location>
        <begin position="378"/>
        <end position="635"/>
    </location>
</feature>
<dbReference type="Gene3D" id="6.10.340.10">
    <property type="match status" value="1"/>
</dbReference>
<gene>
    <name evidence="8" type="ORF">SAMN05192546_103176</name>
</gene>
<dbReference type="InterPro" id="IPR004089">
    <property type="entry name" value="MCPsignal_dom"/>
</dbReference>
<dbReference type="InterPro" id="IPR003660">
    <property type="entry name" value="HAMP_dom"/>
</dbReference>
<organism evidence="8 9">
    <name type="scientific">Tindallia californiensis</name>
    <dbReference type="NCBI Taxonomy" id="159292"/>
    <lineage>
        <taxon>Bacteria</taxon>
        <taxon>Bacillati</taxon>
        <taxon>Bacillota</taxon>
        <taxon>Clostridia</taxon>
        <taxon>Peptostreptococcales</taxon>
        <taxon>Tindalliaceae</taxon>
        <taxon>Tindallia</taxon>
    </lineage>
</organism>
<evidence type="ECO:0000313" key="9">
    <source>
        <dbReference type="Proteomes" id="UP000199230"/>
    </source>
</evidence>
<dbReference type="CDD" id="cd06225">
    <property type="entry name" value="HAMP"/>
    <property type="match status" value="1"/>
</dbReference>
<dbReference type="PROSITE" id="PS50885">
    <property type="entry name" value="HAMP"/>
    <property type="match status" value="1"/>
</dbReference>
<feature type="region of interest" description="Disordered" evidence="4">
    <location>
        <begin position="369"/>
        <end position="388"/>
    </location>
</feature>
<keyword evidence="9" id="KW-1185">Reference proteome</keyword>